<sequence>MRKILRAIGSGVGITLIVTLVLSVVLWLLGPFFAFGEARPFDGVTGRLIGLGVLWILALLVVLILLIRAQKRDDRLAEEIIATPDTGPAGDIGVGDEMTELREKLRGALGKLRRAKGGRRHLAQLPWYVIIGPPGAGKTTAIVNSGLSFPLAEEMGAGSIGGVGGTRNCDWWFTDNAVLVDTAGRYTTQESDASADNAGWLGFLGLLKKYRKRQPINGAVVAISLSDLLMQDPATQKAHGAAIRRRLHELREKLGVRFPVYVLFTKADLIAGFTETFDRLPKEGREQVWGFTLPLPQGRQAAPAIAGFDEEFGLLIARLNAQVLERMQAESDPPRRSLIAGFPGQLASMRQIARDFLTEVFQENRYEHRQMLRGVYFASGTQEGTPIDRLMMGMARSFGIGRQAIGTGRGTGRSFFLTRLFDGVIFPEAGLVSSDDRVERRYRWMRHGAVAATVLIAGGIGLAWFQFWQETGRQRQEVADRIGAYRLEAAAIPVGPVADSDLPLVVPALEHLRVVPGAGAPVAQAGVLAWGLDQSAVLGNEAKLAWRDALNRHFLPRLLVRLEDQMQSSINDPVVLFDLLKVYLMLGQIGPMDEALVKEYFTADWDRLYGGASREDLRQVLALHLDALLAGPMKKIDLNADLVSQVQDILTRMPQAQRIYNGIVQTDAARALPAWRPTDIGGPAIARAFTRSSGRPLNEGIEGIYTRKGFYEVFLPEALRVSAQIQRDAFVLGPTASQDLSDAAQTALSRDVLALYYNDYVGRYDQMLSDLDIIPLESLPHAVEVTNVLSGPASPLRNVLGAIADETRLTVDPSTVAAAPASVGDALAAAEGVSAAIPSSILSTGALGRLPSQSRRILDALSVPAVPGGEPVPPGAYVEERFAAIQDLVTAPEGAPSPLDTLIASLTEVNQELNKLAFSGGVGSSETAGPAIQGLVQAASQLPGPIQRWVSQVVSGSSGITADGTRAGINAKWQAEVMPLCQQATENKYPFSRRAAADISIQDFTTLFAPGGLIDKFFQANLAEHVDQRARPWTFKKVNDADLGISPQVLLQMQHAAEIRDAFFAAGPVPKVQFQMTPEALDPKANSIVLELDGQRVAFAQGEGQPTPSAIGWPGAVGLGRITMEPPLAGGESTISRDGPWALFRLLDAAEIRRTNVADRTRVIFKVGGRIAIFGMQSGSVKNPFALAALTEFKCPASF</sequence>
<accession>A0A3P5XSG1</accession>
<dbReference type="RefSeq" id="WP_124088454.1">
    <property type="nucleotide sequence ID" value="NZ_UXAW01000113.1"/>
</dbReference>
<feature type="transmembrane region" description="Helical" evidence="1">
    <location>
        <begin position="12"/>
        <end position="36"/>
    </location>
</feature>
<organism evidence="6 7">
    <name type="scientific">Pseudogemmobacter humi</name>
    <dbReference type="NCBI Taxonomy" id="2483812"/>
    <lineage>
        <taxon>Bacteria</taxon>
        <taxon>Pseudomonadati</taxon>
        <taxon>Pseudomonadota</taxon>
        <taxon>Alphaproteobacteria</taxon>
        <taxon>Rhodobacterales</taxon>
        <taxon>Paracoccaceae</taxon>
        <taxon>Pseudogemmobacter</taxon>
    </lineage>
</organism>
<feature type="domain" description="Type VI secretion system component TssM1 N-terminal" evidence="4">
    <location>
        <begin position="194"/>
        <end position="452"/>
    </location>
</feature>
<dbReference type="InterPro" id="IPR053156">
    <property type="entry name" value="T6SS_TssM-like"/>
</dbReference>
<dbReference type="NCBIfam" id="TIGR03348">
    <property type="entry name" value="VI_IcmF"/>
    <property type="match status" value="1"/>
</dbReference>
<dbReference type="InterPro" id="IPR017731">
    <property type="entry name" value="TssM1-like"/>
</dbReference>
<dbReference type="OrthoDB" id="9758229at2"/>
<dbReference type="Pfam" id="PF14331">
    <property type="entry name" value="IcmF-related_N"/>
    <property type="match status" value="1"/>
</dbReference>
<keyword evidence="1" id="KW-0812">Transmembrane</keyword>
<dbReference type="PANTHER" id="PTHR36153">
    <property type="entry name" value="INNER MEMBRANE PROTEIN-RELATED"/>
    <property type="match status" value="1"/>
</dbReference>
<evidence type="ECO:0000256" key="1">
    <source>
        <dbReference type="SAM" id="Phobius"/>
    </source>
</evidence>
<dbReference type="InterPro" id="IPR048677">
    <property type="entry name" value="TssM1_hel"/>
</dbReference>
<proteinExistence type="predicted"/>
<evidence type="ECO:0000259" key="5">
    <source>
        <dbReference type="Pfam" id="PF21070"/>
    </source>
</evidence>
<dbReference type="Pfam" id="PF06744">
    <property type="entry name" value="IcmF_C"/>
    <property type="match status" value="1"/>
</dbReference>
<dbReference type="PANTHER" id="PTHR36153:SF1">
    <property type="entry name" value="TYPE VI SECRETION SYSTEM COMPONENT TSSM1"/>
    <property type="match status" value="1"/>
</dbReference>
<dbReference type="InterPro" id="IPR009612">
    <property type="entry name" value="IcmF-rel"/>
</dbReference>
<keyword evidence="1" id="KW-1133">Transmembrane helix</keyword>
<evidence type="ECO:0000259" key="3">
    <source>
        <dbReference type="Pfam" id="PF06761"/>
    </source>
</evidence>
<gene>
    <name evidence="6" type="ORF">XINFAN_03773</name>
</gene>
<feature type="domain" description="Type VI secretion system component TssM1 helical" evidence="5">
    <location>
        <begin position="967"/>
        <end position="1067"/>
    </location>
</feature>
<name>A0A3P5XSG1_9RHOB</name>
<evidence type="ECO:0000313" key="6">
    <source>
        <dbReference type="EMBL" id="VDC33325.1"/>
    </source>
</evidence>
<feature type="transmembrane region" description="Helical" evidence="1">
    <location>
        <begin position="48"/>
        <end position="67"/>
    </location>
</feature>
<dbReference type="InterPro" id="IPR010623">
    <property type="entry name" value="IcmF_C"/>
</dbReference>
<dbReference type="Proteomes" id="UP000277498">
    <property type="component" value="Unassembled WGS sequence"/>
</dbReference>
<keyword evidence="7" id="KW-1185">Reference proteome</keyword>
<dbReference type="SUPFAM" id="SSF52540">
    <property type="entry name" value="P-loop containing nucleoside triphosphate hydrolases"/>
    <property type="match status" value="1"/>
</dbReference>
<dbReference type="InterPro" id="IPR025743">
    <property type="entry name" value="TssM1_N"/>
</dbReference>
<protein>
    <submittedName>
        <fullName evidence="6">Intracellular multiplication and human macrophage-killing</fullName>
    </submittedName>
</protein>
<reference evidence="6 7" key="1">
    <citation type="submission" date="2018-11" db="EMBL/GenBank/DDBJ databases">
        <authorList>
            <person name="Criscuolo A."/>
        </authorList>
    </citation>
    <scope>NUCLEOTIDE SEQUENCE [LARGE SCALE GENOMIC DNA]</scope>
    <source>
        <strain evidence="6">ACIP111625</strain>
    </source>
</reference>
<dbReference type="InterPro" id="IPR027417">
    <property type="entry name" value="P-loop_NTPase"/>
</dbReference>
<feature type="domain" description="Type VI secretion system IcmF C-terminal" evidence="2">
    <location>
        <begin position="1074"/>
        <end position="1179"/>
    </location>
</feature>
<evidence type="ECO:0000313" key="7">
    <source>
        <dbReference type="Proteomes" id="UP000277498"/>
    </source>
</evidence>
<dbReference type="Pfam" id="PF06761">
    <property type="entry name" value="IcmF-related"/>
    <property type="match status" value="1"/>
</dbReference>
<evidence type="ECO:0000259" key="4">
    <source>
        <dbReference type="Pfam" id="PF14331"/>
    </source>
</evidence>
<dbReference type="Pfam" id="PF21070">
    <property type="entry name" value="IcmF_helical"/>
    <property type="match status" value="1"/>
</dbReference>
<feature type="transmembrane region" description="Helical" evidence="1">
    <location>
        <begin position="449"/>
        <end position="468"/>
    </location>
</feature>
<keyword evidence="1" id="KW-0472">Membrane</keyword>
<dbReference type="AlphaFoldDB" id="A0A3P5XSG1"/>
<dbReference type="EMBL" id="UXAW01000113">
    <property type="protein sequence ID" value="VDC33325.1"/>
    <property type="molecule type" value="Genomic_DNA"/>
</dbReference>
<evidence type="ECO:0000259" key="2">
    <source>
        <dbReference type="Pfam" id="PF06744"/>
    </source>
</evidence>
<dbReference type="CDD" id="cd00882">
    <property type="entry name" value="Ras_like_GTPase"/>
    <property type="match status" value="1"/>
</dbReference>
<feature type="domain" description="IcmF-related" evidence="3">
    <location>
        <begin position="507"/>
        <end position="808"/>
    </location>
</feature>